<keyword evidence="6" id="KW-0862">Zinc</keyword>
<dbReference type="AlphaFoldDB" id="A0A2C9JUX2"/>
<dbReference type="STRING" id="6526.A0A2C9JUX2"/>
<dbReference type="PANTHER" id="PTHR13214:SF1">
    <property type="entry name" value="ZINC FINGER PROTEIN 330"/>
    <property type="match status" value="1"/>
</dbReference>
<comment type="similarity">
    <text evidence="2">Belongs to the NOA36 family.</text>
</comment>
<evidence type="ECO:0000256" key="6">
    <source>
        <dbReference type="ARBA" id="ARBA00022833"/>
    </source>
</evidence>
<feature type="compositionally biased region" description="Acidic residues" evidence="8">
    <location>
        <begin position="286"/>
        <end position="325"/>
    </location>
</feature>
<keyword evidence="4" id="KW-0677">Repeat</keyword>
<dbReference type="KEGG" id="bgt:106069252"/>
<evidence type="ECO:0000313" key="9">
    <source>
        <dbReference type="EnsemblMetazoa" id="BGLB008422-PB"/>
    </source>
</evidence>
<gene>
    <name evidence="9" type="primary">106069252</name>
</gene>
<name>A0A2C9JUX2_BIOGL</name>
<evidence type="ECO:0000256" key="2">
    <source>
        <dbReference type="ARBA" id="ARBA00007212"/>
    </source>
</evidence>
<dbReference type="InterPro" id="IPR010531">
    <property type="entry name" value="NOA36"/>
</dbReference>
<dbReference type="VEuPathDB" id="VectorBase:BGLB008422"/>
<evidence type="ECO:0000256" key="3">
    <source>
        <dbReference type="ARBA" id="ARBA00022723"/>
    </source>
</evidence>
<dbReference type="OrthoDB" id="10258894at2759"/>
<comment type="subcellular location">
    <subcellularLocation>
        <location evidence="1">Nucleus</location>
        <location evidence="1">Nucleolus</location>
    </subcellularLocation>
</comment>
<dbReference type="Proteomes" id="UP000076420">
    <property type="component" value="Unassembled WGS sequence"/>
</dbReference>
<keyword evidence="3" id="KW-0479">Metal-binding</keyword>
<dbReference type="PANTHER" id="PTHR13214">
    <property type="entry name" value="ZINC FINGER PROTEIN 330"/>
    <property type="match status" value="1"/>
</dbReference>
<keyword evidence="7" id="KW-0539">Nucleus</keyword>
<dbReference type="VEuPathDB" id="VectorBase:BGLAX_030237"/>
<feature type="compositionally biased region" description="Basic residues" evidence="8">
    <location>
        <begin position="1"/>
        <end position="13"/>
    </location>
</feature>
<evidence type="ECO:0000256" key="5">
    <source>
        <dbReference type="ARBA" id="ARBA00022771"/>
    </source>
</evidence>
<evidence type="ECO:0000256" key="4">
    <source>
        <dbReference type="ARBA" id="ARBA00022737"/>
    </source>
</evidence>
<proteinExistence type="inferred from homology"/>
<feature type="region of interest" description="Disordered" evidence="8">
    <location>
        <begin position="283"/>
        <end position="349"/>
    </location>
</feature>
<feature type="compositionally biased region" description="Basic and acidic residues" evidence="8">
    <location>
        <begin position="326"/>
        <end position="349"/>
    </location>
</feature>
<dbReference type="GO" id="GO:0008270">
    <property type="term" value="F:zinc ion binding"/>
    <property type="evidence" value="ECO:0007669"/>
    <property type="project" value="UniProtKB-KW"/>
</dbReference>
<dbReference type="Pfam" id="PF06524">
    <property type="entry name" value="NOA36"/>
    <property type="match status" value="1"/>
</dbReference>
<dbReference type="EnsemblMetazoa" id="BGLB008422-RB">
    <property type="protein sequence ID" value="BGLB008422-PB"/>
    <property type="gene ID" value="BGLB008422"/>
</dbReference>
<protein>
    <recommendedName>
        <fullName evidence="11">Zinc finger protein 330 homolog</fullName>
    </recommendedName>
</protein>
<keyword evidence="5" id="KW-0863">Zinc-finger</keyword>
<evidence type="ECO:0000256" key="1">
    <source>
        <dbReference type="ARBA" id="ARBA00004604"/>
    </source>
</evidence>
<evidence type="ECO:0000313" key="10">
    <source>
        <dbReference type="Proteomes" id="UP000076420"/>
    </source>
</evidence>
<organism evidence="9 10">
    <name type="scientific">Biomphalaria glabrata</name>
    <name type="common">Bloodfluke planorb</name>
    <name type="synonym">Freshwater snail</name>
    <dbReference type="NCBI Taxonomy" id="6526"/>
    <lineage>
        <taxon>Eukaryota</taxon>
        <taxon>Metazoa</taxon>
        <taxon>Spiralia</taxon>
        <taxon>Lophotrochozoa</taxon>
        <taxon>Mollusca</taxon>
        <taxon>Gastropoda</taxon>
        <taxon>Heterobranchia</taxon>
        <taxon>Euthyneura</taxon>
        <taxon>Panpulmonata</taxon>
        <taxon>Hygrophila</taxon>
        <taxon>Lymnaeoidea</taxon>
        <taxon>Planorbidae</taxon>
        <taxon>Biomphalaria</taxon>
    </lineage>
</organism>
<sequence>MPKKKTGQRKKAEKQKERQKAINNAQYERGLDQRPCNHLMECDYYGFKKYSKKESSILYTNHTEHRLAYVESYYKRKIKCMSKGGDCAVKHAGQYVTGLGLVGAICDFCEAWVCHSKKCLQTHACTCPMADAVCHECKRGVWDHGGRIFTCSYCSKFLCEDDQFEHQASCQVLESENYKCLSCNKLGQYSCLRCKQCYCDDHVRRKGFKYVKGQPIPCPKCGSETQEVKELSMSTRGYKYGRQQIATGDDDDDEVDDEFSYRGATGGFTFGGYTLGAGGIKAVRVDDDDDDDDDDNEEEDEEDDDEEDDDNDEEEGDEEEEINSGDSDKEAEEDKSKKDISEKLQEVKI</sequence>
<evidence type="ECO:0000256" key="7">
    <source>
        <dbReference type="ARBA" id="ARBA00023242"/>
    </source>
</evidence>
<feature type="region of interest" description="Disordered" evidence="8">
    <location>
        <begin position="1"/>
        <end position="20"/>
    </location>
</feature>
<evidence type="ECO:0008006" key="11">
    <source>
        <dbReference type="Google" id="ProtNLM"/>
    </source>
</evidence>
<accession>A0A2C9JUX2</accession>
<evidence type="ECO:0000256" key="8">
    <source>
        <dbReference type="SAM" id="MobiDB-lite"/>
    </source>
</evidence>
<reference evidence="9" key="1">
    <citation type="submission" date="2020-05" db="UniProtKB">
        <authorList>
            <consortium name="EnsemblMetazoa"/>
        </authorList>
    </citation>
    <scope>IDENTIFICATION</scope>
    <source>
        <strain evidence="9">BB02</strain>
    </source>
</reference>
<dbReference type="GO" id="GO:0005730">
    <property type="term" value="C:nucleolus"/>
    <property type="evidence" value="ECO:0007669"/>
    <property type="project" value="UniProtKB-SubCell"/>
</dbReference>